<reference evidence="3" key="1">
    <citation type="submission" date="2017-04" db="EMBL/GenBank/DDBJ databases">
        <authorList>
            <person name="Varghese N."/>
            <person name="Submissions S."/>
        </authorList>
    </citation>
    <scope>NUCLEOTIDE SEQUENCE [LARGE SCALE GENOMIC DNA]</scope>
    <source>
        <strain evidence="3">USBA 82</strain>
    </source>
</reference>
<keyword evidence="3" id="KW-1185">Reference proteome</keyword>
<dbReference type="EMBL" id="FXBB01000013">
    <property type="protein sequence ID" value="SMG29177.1"/>
    <property type="molecule type" value="Genomic_DNA"/>
</dbReference>
<name>A0A1X7JM89_9BACT</name>
<dbReference type="AlphaFoldDB" id="A0A1X7JM89"/>
<protein>
    <recommendedName>
        <fullName evidence="4">Holin</fullName>
    </recommendedName>
</protein>
<evidence type="ECO:0000256" key="1">
    <source>
        <dbReference type="SAM" id="Phobius"/>
    </source>
</evidence>
<feature type="transmembrane region" description="Helical" evidence="1">
    <location>
        <begin position="41"/>
        <end position="59"/>
    </location>
</feature>
<dbReference type="RefSeq" id="WP_085544542.1">
    <property type="nucleotide sequence ID" value="NZ_FXBB01000013.1"/>
</dbReference>
<organism evidence="2 3">
    <name type="scientific">Dethiosulfovibrio salsuginis</name>
    <dbReference type="NCBI Taxonomy" id="561720"/>
    <lineage>
        <taxon>Bacteria</taxon>
        <taxon>Thermotogati</taxon>
        <taxon>Synergistota</taxon>
        <taxon>Synergistia</taxon>
        <taxon>Synergistales</taxon>
        <taxon>Dethiosulfovibrionaceae</taxon>
        <taxon>Dethiosulfovibrio</taxon>
    </lineage>
</organism>
<dbReference type="STRING" id="561720.SAMN06275492_11372"/>
<dbReference type="Proteomes" id="UP000193355">
    <property type="component" value="Unassembled WGS sequence"/>
</dbReference>
<keyword evidence="1" id="KW-0472">Membrane</keyword>
<gene>
    <name evidence="2" type="ORF">SAMN06275492_11372</name>
</gene>
<proteinExistence type="predicted"/>
<evidence type="ECO:0000313" key="3">
    <source>
        <dbReference type="Proteomes" id="UP000193355"/>
    </source>
</evidence>
<feature type="transmembrane region" description="Helical" evidence="1">
    <location>
        <begin position="12"/>
        <end position="29"/>
    </location>
</feature>
<keyword evidence="1" id="KW-0812">Transmembrane</keyword>
<evidence type="ECO:0000313" key="2">
    <source>
        <dbReference type="EMBL" id="SMG29177.1"/>
    </source>
</evidence>
<accession>A0A1X7JM89</accession>
<sequence length="75" mass="8051">MGVAKWPLRKPLAIFAAGLVGLSILWSLWTGQDLPMNLKDLLQWFGGLVLAAYYGTSTVEAVKGVGTKTCPEKDG</sequence>
<evidence type="ECO:0008006" key="4">
    <source>
        <dbReference type="Google" id="ProtNLM"/>
    </source>
</evidence>
<keyword evidence="1" id="KW-1133">Transmembrane helix</keyword>